<evidence type="ECO:0000313" key="2">
    <source>
        <dbReference type="Proteomes" id="UP001479436"/>
    </source>
</evidence>
<protein>
    <submittedName>
        <fullName evidence="1">Uncharacterized protein</fullName>
    </submittedName>
</protein>
<reference evidence="1 2" key="1">
    <citation type="submission" date="2023-04" db="EMBL/GenBank/DDBJ databases">
        <title>Genome of Basidiobolus ranarum AG-B5.</title>
        <authorList>
            <person name="Stajich J.E."/>
            <person name="Carter-House D."/>
            <person name="Gryganskyi A."/>
        </authorList>
    </citation>
    <scope>NUCLEOTIDE SEQUENCE [LARGE SCALE GENOMIC DNA]</scope>
    <source>
        <strain evidence="1 2">AG-B5</strain>
    </source>
</reference>
<evidence type="ECO:0000313" key="1">
    <source>
        <dbReference type="EMBL" id="KAK9767542.1"/>
    </source>
</evidence>
<keyword evidence="2" id="KW-1185">Reference proteome</keyword>
<comment type="caution">
    <text evidence="1">The sequence shown here is derived from an EMBL/GenBank/DDBJ whole genome shotgun (WGS) entry which is preliminary data.</text>
</comment>
<dbReference type="Proteomes" id="UP001479436">
    <property type="component" value="Unassembled WGS sequence"/>
</dbReference>
<accession>A0ABR2X1I5</accession>
<gene>
    <name evidence="1" type="ORF">K7432_002595</name>
</gene>
<proteinExistence type="predicted"/>
<dbReference type="EMBL" id="JASJQH010000071">
    <property type="protein sequence ID" value="KAK9767542.1"/>
    <property type="molecule type" value="Genomic_DNA"/>
</dbReference>
<organism evidence="1 2">
    <name type="scientific">Basidiobolus ranarum</name>
    <dbReference type="NCBI Taxonomy" id="34480"/>
    <lineage>
        <taxon>Eukaryota</taxon>
        <taxon>Fungi</taxon>
        <taxon>Fungi incertae sedis</taxon>
        <taxon>Zoopagomycota</taxon>
        <taxon>Entomophthoromycotina</taxon>
        <taxon>Basidiobolomycetes</taxon>
        <taxon>Basidiobolales</taxon>
        <taxon>Basidiobolaceae</taxon>
        <taxon>Basidiobolus</taxon>
    </lineage>
</organism>
<name>A0ABR2X1I5_9FUNG</name>
<sequence length="229" mass="26592">MNKIGVFEEIQYSFKILTNNDFELVESPEAMPISPTTLKNFALNKFWDKLWIEQTCFNECTLWKHQTNSAEHIIHCIIPHKSYNEFVLPLMDSYMGKLGVSAANSRKFLDIFSKISPTLSVALFRAILPFTLIETMVSSLPIHLVLPILNRWSTLSTLWVYLELYLPLQQKTSRHDKRMSIQYILNEPESNHEVNHSADREKFHSTKTAPPLTSPELDYGYPRKPVFCI</sequence>